<dbReference type="Proteomes" id="UP000813462">
    <property type="component" value="Unassembled WGS sequence"/>
</dbReference>
<proteinExistence type="predicted"/>
<gene>
    <name evidence="1" type="ORF">FEM48_Zijuj07G0068900</name>
</gene>
<evidence type="ECO:0000313" key="2">
    <source>
        <dbReference type="Proteomes" id="UP000813462"/>
    </source>
</evidence>
<dbReference type="AlphaFoldDB" id="A0A978V350"/>
<accession>A0A978V350</accession>
<dbReference type="EMBL" id="JAEACU010000007">
    <property type="protein sequence ID" value="KAH7521783.1"/>
    <property type="molecule type" value="Genomic_DNA"/>
</dbReference>
<organism evidence="1 2">
    <name type="scientific">Ziziphus jujuba var. spinosa</name>
    <dbReference type="NCBI Taxonomy" id="714518"/>
    <lineage>
        <taxon>Eukaryota</taxon>
        <taxon>Viridiplantae</taxon>
        <taxon>Streptophyta</taxon>
        <taxon>Embryophyta</taxon>
        <taxon>Tracheophyta</taxon>
        <taxon>Spermatophyta</taxon>
        <taxon>Magnoliopsida</taxon>
        <taxon>eudicotyledons</taxon>
        <taxon>Gunneridae</taxon>
        <taxon>Pentapetalae</taxon>
        <taxon>rosids</taxon>
        <taxon>fabids</taxon>
        <taxon>Rosales</taxon>
        <taxon>Rhamnaceae</taxon>
        <taxon>Paliureae</taxon>
        <taxon>Ziziphus</taxon>
    </lineage>
</organism>
<sequence>MVEVASPLAKRVTIFWNNNGSHKNVFDLGTFVGDLNVEEDSNSDDLISLHDQIRDCETLLSGFQVNDEYMRTLETLRKKLKFVEVDKL</sequence>
<protein>
    <submittedName>
        <fullName evidence="1">Uncharacterized protein</fullName>
    </submittedName>
</protein>
<evidence type="ECO:0000313" key="1">
    <source>
        <dbReference type="EMBL" id="KAH7521783.1"/>
    </source>
</evidence>
<comment type="caution">
    <text evidence="1">The sequence shown here is derived from an EMBL/GenBank/DDBJ whole genome shotgun (WGS) entry which is preliminary data.</text>
</comment>
<reference evidence="1" key="1">
    <citation type="journal article" date="2021" name="Front. Plant Sci.">
        <title>Chromosome-Scale Genome Assembly for Chinese Sour Jujube and Insights Into Its Genome Evolution and Domestication Signature.</title>
        <authorList>
            <person name="Shen L.-Y."/>
            <person name="Luo H."/>
            <person name="Wang X.-L."/>
            <person name="Wang X.-M."/>
            <person name="Qiu X.-J."/>
            <person name="Liu H."/>
            <person name="Zhou S.-S."/>
            <person name="Jia K.-H."/>
            <person name="Nie S."/>
            <person name="Bao Y.-T."/>
            <person name="Zhang R.-G."/>
            <person name="Yun Q.-Z."/>
            <person name="Chai Y.-H."/>
            <person name="Lu J.-Y."/>
            <person name="Li Y."/>
            <person name="Zhao S.-W."/>
            <person name="Mao J.-F."/>
            <person name="Jia S.-G."/>
            <person name="Mao Y.-M."/>
        </authorList>
    </citation>
    <scope>NUCLEOTIDE SEQUENCE</scope>
    <source>
        <strain evidence="1">AT0</strain>
        <tissue evidence="1">Leaf</tissue>
    </source>
</reference>
<name>A0A978V350_ZIZJJ</name>